<evidence type="ECO:0000313" key="7">
    <source>
        <dbReference type="EMBL" id="NKI32144.1"/>
    </source>
</evidence>
<evidence type="ECO:0000256" key="1">
    <source>
        <dbReference type="ARBA" id="ARBA00004651"/>
    </source>
</evidence>
<feature type="transmembrane region" description="Helical" evidence="6">
    <location>
        <begin position="250"/>
        <end position="267"/>
    </location>
</feature>
<keyword evidence="8" id="KW-1185">Reference proteome</keyword>
<feature type="transmembrane region" description="Helical" evidence="6">
    <location>
        <begin position="449"/>
        <end position="469"/>
    </location>
</feature>
<gene>
    <name evidence="7" type="ORF">HCU67_09345</name>
</gene>
<evidence type="ECO:0000256" key="2">
    <source>
        <dbReference type="ARBA" id="ARBA00022475"/>
    </source>
</evidence>
<evidence type="ECO:0000256" key="4">
    <source>
        <dbReference type="ARBA" id="ARBA00022989"/>
    </source>
</evidence>
<sequence>MGVVIKQSIQNTITTYLGFLLGGINLLFLYTKILEPQYYGLVTFILATGAILMPVMAFGAHNTMVKFYSEQTEERKDSFLTLMLISPLIALIPLVLITFFFQDAIANFIATENKIAGDYVWYIFLVGLAMAYFEVFFAWCKVHLRSAFGNFMKEVFVRLCTTILLVLLYFEFINLEFFLKALVGTYLLRTLIVKLYAFSLRRPYLNFSFSKRFREFLIYSLLMILGGSAALILLEIDKFMINQFVTIENVAYYGVAVYIATVIIVPSRAMHQITYPLTAELFSKNDFEELHSLYKKTSLNLFIAAGLVFLLIILNLNDLYQLLPTEYRNGFYIVFLIGLAKVFDSLLGNVNSILYNSKYYKTILLLGVLLAVTTIILNLWLIPLMGIEGAAAASFSAIFLFNLIKMGFVKQKFGFWPLTNATFKVFLVLLLLGFLFSALNAPFHPILNILLKSLVLTLMYLGIIHRMGVSEDISMLVSKILKQRI</sequence>
<feature type="transmembrane region" description="Helical" evidence="6">
    <location>
        <begin position="359"/>
        <end position="381"/>
    </location>
</feature>
<dbReference type="InterPro" id="IPR050833">
    <property type="entry name" value="Poly_Biosynth_Transport"/>
</dbReference>
<protein>
    <submittedName>
        <fullName evidence="7">Oligosaccharide flippase family protein</fullName>
    </submittedName>
</protein>
<feature type="transmembrane region" description="Helical" evidence="6">
    <location>
        <begin position="216"/>
        <end position="234"/>
    </location>
</feature>
<feature type="transmembrane region" description="Helical" evidence="6">
    <location>
        <begin position="387"/>
        <end position="404"/>
    </location>
</feature>
<feature type="transmembrane region" description="Helical" evidence="6">
    <location>
        <begin position="299"/>
        <end position="317"/>
    </location>
</feature>
<evidence type="ECO:0000256" key="3">
    <source>
        <dbReference type="ARBA" id="ARBA00022692"/>
    </source>
</evidence>
<feature type="transmembrane region" description="Helical" evidence="6">
    <location>
        <begin position="425"/>
        <end position="443"/>
    </location>
</feature>
<dbReference type="PANTHER" id="PTHR30250:SF11">
    <property type="entry name" value="O-ANTIGEN TRANSPORTER-RELATED"/>
    <property type="match status" value="1"/>
</dbReference>
<name>A0ABX1GRC0_9FLAO</name>
<dbReference type="RefSeq" id="WP_168552365.1">
    <property type="nucleotide sequence ID" value="NZ_JAAWWL010000002.1"/>
</dbReference>
<proteinExistence type="predicted"/>
<keyword evidence="2" id="KW-1003">Cell membrane</keyword>
<feature type="transmembrane region" description="Helical" evidence="6">
    <location>
        <begin position="79"/>
        <end position="101"/>
    </location>
</feature>
<comment type="caution">
    <text evidence="7">The sequence shown here is derived from an EMBL/GenBank/DDBJ whole genome shotgun (WGS) entry which is preliminary data.</text>
</comment>
<dbReference type="EMBL" id="JAAWWL010000002">
    <property type="protein sequence ID" value="NKI32144.1"/>
    <property type="molecule type" value="Genomic_DNA"/>
</dbReference>
<feature type="transmembrane region" description="Helical" evidence="6">
    <location>
        <begin position="37"/>
        <end position="58"/>
    </location>
</feature>
<feature type="transmembrane region" description="Helical" evidence="6">
    <location>
        <begin position="329"/>
        <end position="347"/>
    </location>
</feature>
<feature type="transmembrane region" description="Helical" evidence="6">
    <location>
        <begin position="155"/>
        <end position="172"/>
    </location>
</feature>
<keyword evidence="4 6" id="KW-1133">Transmembrane helix</keyword>
<evidence type="ECO:0000256" key="6">
    <source>
        <dbReference type="SAM" id="Phobius"/>
    </source>
</evidence>
<evidence type="ECO:0000313" key="8">
    <source>
        <dbReference type="Proteomes" id="UP000718451"/>
    </source>
</evidence>
<dbReference type="PANTHER" id="PTHR30250">
    <property type="entry name" value="PST FAMILY PREDICTED COLANIC ACID TRANSPORTER"/>
    <property type="match status" value="1"/>
</dbReference>
<keyword evidence="5 6" id="KW-0472">Membrane</keyword>
<evidence type="ECO:0000256" key="5">
    <source>
        <dbReference type="ARBA" id="ARBA00023136"/>
    </source>
</evidence>
<feature type="transmembrane region" description="Helical" evidence="6">
    <location>
        <begin position="178"/>
        <end position="196"/>
    </location>
</feature>
<feature type="transmembrane region" description="Helical" evidence="6">
    <location>
        <begin position="121"/>
        <end position="143"/>
    </location>
</feature>
<dbReference type="Pfam" id="PF01943">
    <property type="entry name" value="Polysacc_synt"/>
    <property type="match status" value="1"/>
</dbReference>
<organism evidence="7 8">
    <name type="scientific">Croceivirga thetidis</name>
    <dbReference type="NCBI Taxonomy" id="2721623"/>
    <lineage>
        <taxon>Bacteria</taxon>
        <taxon>Pseudomonadati</taxon>
        <taxon>Bacteroidota</taxon>
        <taxon>Flavobacteriia</taxon>
        <taxon>Flavobacteriales</taxon>
        <taxon>Flavobacteriaceae</taxon>
        <taxon>Croceivirga</taxon>
    </lineage>
</organism>
<feature type="transmembrane region" description="Helical" evidence="6">
    <location>
        <begin position="12"/>
        <end position="31"/>
    </location>
</feature>
<keyword evidence="3 6" id="KW-0812">Transmembrane</keyword>
<reference evidence="7 8" key="1">
    <citation type="submission" date="2020-04" db="EMBL/GenBank/DDBJ databases">
        <authorList>
            <person name="Yoon J."/>
        </authorList>
    </citation>
    <scope>NUCLEOTIDE SEQUENCE [LARGE SCALE GENOMIC DNA]</scope>
    <source>
        <strain evidence="7 8">DJ-13</strain>
    </source>
</reference>
<dbReference type="Proteomes" id="UP000718451">
    <property type="component" value="Unassembled WGS sequence"/>
</dbReference>
<dbReference type="InterPro" id="IPR002797">
    <property type="entry name" value="Polysacc_synth"/>
</dbReference>
<comment type="subcellular location">
    <subcellularLocation>
        <location evidence="1">Cell membrane</location>
        <topology evidence="1">Multi-pass membrane protein</topology>
    </subcellularLocation>
</comment>
<accession>A0ABX1GRC0</accession>